<dbReference type="InterPro" id="IPR039537">
    <property type="entry name" value="Retrotran_Ty1/copia-like"/>
</dbReference>
<dbReference type="CDD" id="cd09272">
    <property type="entry name" value="RNase_HI_RT_Ty1"/>
    <property type="match status" value="1"/>
</dbReference>
<dbReference type="InterPro" id="IPR013103">
    <property type="entry name" value="RVT_2"/>
</dbReference>
<organism evidence="5 6">
    <name type="scientific">Tanacetum coccineum</name>
    <dbReference type="NCBI Taxonomy" id="301880"/>
    <lineage>
        <taxon>Eukaryota</taxon>
        <taxon>Viridiplantae</taxon>
        <taxon>Streptophyta</taxon>
        <taxon>Embryophyta</taxon>
        <taxon>Tracheophyta</taxon>
        <taxon>Spermatophyta</taxon>
        <taxon>Magnoliopsida</taxon>
        <taxon>eudicotyledons</taxon>
        <taxon>Gunneridae</taxon>
        <taxon>Pentapetalae</taxon>
        <taxon>asterids</taxon>
        <taxon>campanulids</taxon>
        <taxon>Asterales</taxon>
        <taxon>Asteraceae</taxon>
        <taxon>Asteroideae</taxon>
        <taxon>Anthemideae</taxon>
        <taxon>Anthemidinae</taxon>
        <taxon>Tanacetum</taxon>
    </lineage>
</organism>
<dbReference type="Pfam" id="PF25597">
    <property type="entry name" value="SH3_retrovirus"/>
    <property type="match status" value="1"/>
</dbReference>
<evidence type="ECO:0000313" key="6">
    <source>
        <dbReference type="Proteomes" id="UP001151760"/>
    </source>
</evidence>
<name>A0ABQ5DP35_9ASTR</name>
<dbReference type="InterPro" id="IPR036397">
    <property type="entry name" value="RNaseH_sf"/>
</dbReference>
<evidence type="ECO:0000313" key="5">
    <source>
        <dbReference type="EMBL" id="GJT40956.1"/>
    </source>
</evidence>
<proteinExistence type="predicted"/>
<comment type="caution">
    <text evidence="5">The sequence shown here is derived from an EMBL/GenBank/DDBJ whole genome shotgun (WGS) entry which is preliminary data.</text>
</comment>
<dbReference type="PANTHER" id="PTHR42648">
    <property type="entry name" value="TRANSPOSASE, PUTATIVE-RELATED"/>
    <property type="match status" value="1"/>
</dbReference>
<evidence type="ECO:0000259" key="4">
    <source>
        <dbReference type="PROSITE" id="PS50994"/>
    </source>
</evidence>
<dbReference type="InterPro" id="IPR057670">
    <property type="entry name" value="SH3_retrovirus"/>
</dbReference>
<dbReference type="Proteomes" id="UP001151760">
    <property type="component" value="Unassembled WGS sequence"/>
</dbReference>
<accession>A0ABQ5DP35</accession>
<dbReference type="SUPFAM" id="SSF53098">
    <property type="entry name" value="Ribonuclease H-like"/>
    <property type="match status" value="1"/>
</dbReference>
<evidence type="ECO:0000256" key="1">
    <source>
        <dbReference type="ARBA" id="ARBA00022723"/>
    </source>
</evidence>
<dbReference type="PANTHER" id="PTHR42648:SF21">
    <property type="entry name" value="CYSTEINE-RICH RLK (RECEPTOR-LIKE PROTEIN KINASE) 8"/>
    <property type="match status" value="1"/>
</dbReference>
<evidence type="ECO:0000256" key="3">
    <source>
        <dbReference type="SAM" id="MobiDB-lite"/>
    </source>
</evidence>
<feature type="domain" description="Integrase catalytic" evidence="4">
    <location>
        <begin position="1"/>
        <end position="133"/>
    </location>
</feature>
<gene>
    <name evidence="5" type="ORF">Tco_0940821</name>
</gene>
<protein>
    <submittedName>
        <fullName evidence="5">Ribonuclease H-like domain-containing protein</fullName>
    </submittedName>
</protein>
<dbReference type="InterPro" id="IPR001584">
    <property type="entry name" value="Integrase_cat-core"/>
</dbReference>
<dbReference type="Gene3D" id="3.30.420.10">
    <property type="entry name" value="Ribonuclease H-like superfamily/Ribonuclease H"/>
    <property type="match status" value="1"/>
</dbReference>
<dbReference type="InterPro" id="IPR012337">
    <property type="entry name" value="RNaseH-like_sf"/>
</dbReference>
<evidence type="ECO:0000256" key="2">
    <source>
        <dbReference type="ARBA" id="ARBA00022801"/>
    </source>
</evidence>
<dbReference type="EMBL" id="BQNB010015519">
    <property type="protein sequence ID" value="GJT40956.1"/>
    <property type="molecule type" value="Genomic_DNA"/>
</dbReference>
<reference evidence="5" key="1">
    <citation type="journal article" date="2022" name="Int. J. Mol. Sci.">
        <title>Draft Genome of Tanacetum Coccineum: Genomic Comparison of Closely Related Tanacetum-Family Plants.</title>
        <authorList>
            <person name="Yamashiro T."/>
            <person name="Shiraishi A."/>
            <person name="Nakayama K."/>
            <person name="Satake H."/>
        </authorList>
    </citation>
    <scope>NUCLEOTIDE SEQUENCE</scope>
</reference>
<dbReference type="Pfam" id="PF07727">
    <property type="entry name" value="RVT_2"/>
    <property type="match status" value="1"/>
</dbReference>
<feature type="compositionally biased region" description="Low complexity" evidence="3">
    <location>
        <begin position="198"/>
        <end position="208"/>
    </location>
</feature>
<dbReference type="PROSITE" id="PS50994">
    <property type="entry name" value="INTEGRASE"/>
    <property type="match status" value="1"/>
</dbReference>
<feature type="region of interest" description="Disordered" evidence="3">
    <location>
        <begin position="198"/>
        <end position="226"/>
    </location>
</feature>
<keyword evidence="1" id="KW-0479">Metal-binding</keyword>
<keyword evidence="6" id="KW-1185">Reference proteome</keyword>
<feature type="compositionally biased region" description="Polar residues" evidence="3">
    <location>
        <begin position="209"/>
        <end position="224"/>
    </location>
</feature>
<keyword evidence="2" id="KW-0378">Hydrolase</keyword>
<reference evidence="5" key="2">
    <citation type="submission" date="2022-01" db="EMBL/GenBank/DDBJ databases">
        <authorList>
            <person name="Yamashiro T."/>
            <person name="Shiraishi A."/>
            <person name="Satake H."/>
            <person name="Nakayama K."/>
        </authorList>
    </citation>
    <scope>NUCLEOTIDE SEQUENCE</scope>
</reference>
<sequence length="598" mass="67461">MIQVCLNAAVRNIKTDNGTEFVNQTLRTYYEEVGVSHQTSVAHSPQQNGVVERRNQAVATACYTQNRSLIRKRHNETPHELLYDRKPDLSYLHIFGALYYPTNNGEDLGKLKPKADIGIFVGYAPAKKAFQIYNKRTRMIIETIHVDFDELTTMASEQFSSGPGPKLLTPRTISSGLYLNPPPSVDLQVPAIIAPEPVVSTGTPSSTTIDQDAPSTSTSQTIPETPSHVIPLGVKEADHDIEVAHIDNNPNVDFPILEPSSEESFTQVVIPNHVHLINQPPEYINKWSKDHLLDNVNGDPSRLVSIRHQLQDEALFCYLDAFLSSVEPKSYKDALTESCWIESMQEELIEFERLKVWGIMIITLKWIYKVKLDELGGAIRTFITFATHMNMVIYQMDVKTAFLNGILPEEVYVSQPDRFVDPENPNHVYKLKKALYGLKQALRAWGIFLNHSKYALESLKKYGMENLQPADTPMVEKSKLDEDPQGKVVDPIRYHRMIGTLLYLTSTFADADHAGCQDTRKNTFGSMQLLGETLVSWSSKKQKSTAISSTEAEYITLSGCYIFTKPLARERLGFLIKKLGMQSMSPETLKKMADEEEE</sequence>